<dbReference type="PANTHER" id="PTHR40469">
    <property type="entry name" value="SECRETED GLYCOSYL HYDROLASE"/>
    <property type="match status" value="1"/>
</dbReference>
<dbReference type="Gene3D" id="3.40.50.880">
    <property type="match status" value="1"/>
</dbReference>
<name>A0A7Y2M120_9MICO</name>
<gene>
    <name evidence="2" type="ORF">HLA99_08240</name>
</gene>
<dbReference type="InterPro" id="IPR029062">
    <property type="entry name" value="Class_I_gatase-like"/>
</dbReference>
<organism evidence="2 3">
    <name type="scientific">Microbacterium ulmi</name>
    <dbReference type="NCBI Taxonomy" id="179095"/>
    <lineage>
        <taxon>Bacteria</taxon>
        <taxon>Bacillati</taxon>
        <taxon>Actinomycetota</taxon>
        <taxon>Actinomycetes</taxon>
        <taxon>Micrococcales</taxon>
        <taxon>Microbacteriaceae</taxon>
        <taxon>Microbacterium</taxon>
    </lineage>
</organism>
<feature type="domain" description="ThuA-like" evidence="1">
    <location>
        <begin position="18"/>
        <end position="215"/>
    </location>
</feature>
<dbReference type="SUPFAM" id="SSF52317">
    <property type="entry name" value="Class I glutamine amidotransferase-like"/>
    <property type="match status" value="1"/>
</dbReference>
<keyword evidence="3" id="KW-1185">Reference proteome</keyword>
<dbReference type="InterPro" id="IPR029010">
    <property type="entry name" value="ThuA-like"/>
</dbReference>
<dbReference type="EMBL" id="JABEMB010000009">
    <property type="protein sequence ID" value="NNH03834.1"/>
    <property type="molecule type" value="Genomic_DNA"/>
</dbReference>
<evidence type="ECO:0000259" key="1">
    <source>
        <dbReference type="Pfam" id="PF06283"/>
    </source>
</evidence>
<sequence>MLILSGSGRYADPWHPFAATSAIVAGLLADRGLAVEVSEDVEERLADLDDVDLLIVNAGDPVRHDPAPSDAIPAARAGLVRFAGRGGGILGLHAASASLRHIPEWSELLGGAWITGRSMHPEIGETVIAVTDVPHPVTAGLTEIATFDERYSHLDRRADVDVLAVHTHDGIEQPVVWAKGHESRARTVYSALGHDERAYVSPAVQRLVVQAAAWALRDPS</sequence>
<dbReference type="Proteomes" id="UP000543598">
    <property type="component" value="Unassembled WGS sequence"/>
</dbReference>
<reference evidence="2 3" key="1">
    <citation type="submission" date="2020-05" db="EMBL/GenBank/DDBJ databases">
        <title>MicrobeNet Type strains.</title>
        <authorList>
            <person name="Nicholson A.C."/>
        </authorList>
    </citation>
    <scope>NUCLEOTIDE SEQUENCE [LARGE SCALE GENOMIC DNA]</scope>
    <source>
        <strain evidence="2 3">JCM 14282</strain>
    </source>
</reference>
<evidence type="ECO:0000313" key="2">
    <source>
        <dbReference type="EMBL" id="NNH03834.1"/>
    </source>
</evidence>
<proteinExistence type="predicted"/>
<dbReference type="AlphaFoldDB" id="A0A7Y2M120"/>
<evidence type="ECO:0000313" key="3">
    <source>
        <dbReference type="Proteomes" id="UP000543598"/>
    </source>
</evidence>
<accession>A0A7Y2M120</accession>
<dbReference type="Pfam" id="PF06283">
    <property type="entry name" value="ThuA"/>
    <property type="match status" value="1"/>
</dbReference>
<comment type="caution">
    <text evidence="2">The sequence shown here is derived from an EMBL/GenBank/DDBJ whole genome shotgun (WGS) entry which is preliminary data.</text>
</comment>
<dbReference type="PANTHER" id="PTHR40469:SF2">
    <property type="entry name" value="GALACTOSE-BINDING DOMAIN-LIKE SUPERFAMILY PROTEIN"/>
    <property type="match status" value="1"/>
</dbReference>
<protein>
    <submittedName>
        <fullName evidence="2">ThuA domain-containing protein</fullName>
    </submittedName>
</protein>